<sequence length="89" mass="9906">MKKISIGMFFGILLASSIYIPIIYLQMDEKYKLGIANGKSQGLIIAANAIEKEFGEYDGKSKYIRLFSVKTTDVIVTNENGNKTIKVIP</sequence>
<keyword evidence="1" id="KW-0812">Transmembrane</keyword>
<evidence type="ECO:0000313" key="3">
    <source>
        <dbReference type="Proteomes" id="UP001239782"/>
    </source>
</evidence>
<gene>
    <name evidence="2" type="ORF">Q9312_15310</name>
</gene>
<evidence type="ECO:0000256" key="1">
    <source>
        <dbReference type="SAM" id="Phobius"/>
    </source>
</evidence>
<protein>
    <submittedName>
        <fullName evidence="2">Uncharacterized protein</fullName>
    </submittedName>
</protein>
<accession>A0AA51X5Z2</accession>
<dbReference type="KEGG" id="plei:Q9312_15310"/>
<feature type="transmembrane region" description="Helical" evidence="1">
    <location>
        <begin position="6"/>
        <end position="25"/>
    </location>
</feature>
<keyword evidence="3" id="KW-1185">Reference proteome</keyword>
<name>A0AA51X5Z2_9GAMM</name>
<keyword evidence="1" id="KW-1133">Transmembrane helix</keyword>
<dbReference type="RefSeq" id="WP_309201733.1">
    <property type="nucleotide sequence ID" value="NZ_CP133548.1"/>
</dbReference>
<dbReference type="EMBL" id="CP133548">
    <property type="protein sequence ID" value="WMS86588.1"/>
    <property type="molecule type" value="Genomic_DNA"/>
</dbReference>
<reference evidence="2 3" key="1">
    <citation type="submission" date="2023-08" db="EMBL/GenBank/DDBJ databases">
        <title>Pleionea litopenaei sp. nov., isolated from stomach of juvenile Litopenaeus vannamei.</title>
        <authorList>
            <person name="Rho A.M."/>
            <person name="Hwang C.Y."/>
        </authorList>
    </citation>
    <scope>NUCLEOTIDE SEQUENCE [LARGE SCALE GENOMIC DNA]</scope>
    <source>
        <strain evidence="2 3">HL-JVS1</strain>
    </source>
</reference>
<dbReference type="Proteomes" id="UP001239782">
    <property type="component" value="Chromosome"/>
</dbReference>
<evidence type="ECO:0000313" key="2">
    <source>
        <dbReference type="EMBL" id="WMS86588.1"/>
    </source>
</evidence>
<proteinExistence type="predicted"/>
<organism evidence="2 3">
    <name type="scientific">Pleionea litopenaei</name>
    <dbReference type="NCBI Taxonomy" id="3070815"/>
    <lineage>
        <taxon>Bacteria</taxon>
        <taxon>Pseudomonadati</taxon>
        <taxon>Pseudomonadota</taxon>
        <taxon>Gammaproteobacteria</taxon>
        <taxon>Oceanospirillales</taxon>
        <taxon>Pleioneaceae</taxon>
        <taxon>Pleionea</taxon>
    </lineage>
</organism>
<dbReference type="AlphaFoldDB" id="A0AA51X5Z2"/>
<keyword evidence="1" id="KW-0472">Membrane</keyword>